<dbReference type="InterPro" id="IPR038770">
    <property type="entry name" value="Na+/solute_symporter_sf"/>
</dbReference>
<dbReference type="Gene3D" id="1.20.1530.20">
    <property type="match status" value="1"/>
</dbReference>
<proteinExistence type="inferred from homology"/>
<evidence type="ECO:0000256" key="8">
    <source>
        <dbReference type="ARBA" id="ARBA00022989"/>
    </source>
</evidence>
<evidence type="ECO:0000256" key="10">
    <source>
        <dbReference type="ARBA" id="ARBA00023136"/>
    </source>
</evidence>
<dbReference type="InterPro" id="IPR036291">
    <property type="entry name" value="NAD(P)-bd_dom_sf"/>
</dbReference>
<dbReference type="STRING" id="408657.SAMN04487995_3013"/>
<dbReference type="Pfam" id="PF00999">
    <property type="entry name" value="Na_H_Exchanger"/>
    <property type="match status" value="1"/>
</dbReference>
<evidence type="ECO:0000256" key="7">
    <source>
        <dbReference type="ARBA" id="ARBA00022958"/>
    </source>
</evidence>
<feature type="transmembrane region" description="Helical" evidence="11">
    <location>
        <begin position="280"/>
        <end position="299"/>
    </location>
</feature>
<feature type="transmembrane region" description="Helical" evidence="11">
    <location>
        <begin position="87"/>
        <end position="109"/>
    </location>
</feature>
<keyword evidence="8 11" id="KW-1133">Transmembrane helix</keyword>
<evidence type="ECO:0000256" key="2">
    <source>
        <dbReference type="ARBA" id="ARBA00005551"/>
    </source>
</evidence>
<dbReference type="InterPro" id="IPR003148">
    <property type="entry name" value="RCK_N"/>
</dbReference>
<protein>
    <submittedName>
        <fullName evidence="13">Kef-type potassium/proton antiporter, CPA2 family</fullName>
    </submittedName>
</protein>
<evidence type="ECO:0000256" key="3">
    <source>
        <dbReference type="ARBA" id="ARBA00022448"/>
    </source>
</evidence>
<keyword evidence="10 11" id="KW-0472">Membrane</keyword>
<feature type="transmembrane region" description="Helical" evidence="11">
    <location>
        <begin position="370"/>
        <end position="389"/>
    </location>
</feature>
<evidence type="ECO:0000313" key="13">
    <source>
        <dbReference type="EMBL" id="SEJ00998.1"/>
    </source>
</evidence>
<feature type="transmembrane region" description="Helical" evidence="11">
    <location>
        <begin position="115"/>
        <end position="136"/>
    </location>
</feature>
<evidence type="ECO:0000256" key="1">
    <source>
        <dbReference type="ARBA" id="ARBA00004127"/>
    </source>
</evidence>
<evidence type="ECO:0000256" key="11">
    <source>
        <dbReference type="SAM" id="Phobius"/>
    </source>
</evidence>
<reference evidence="13 14" key="1">
    <citation type="submission" date="2016-10" db="EMBL/GenBank/DDBJ databases">
        <authorList>
            <person name="de Groot N.N."/>
        </authorList>
    </citation>
    <scope>NUCLEOTIDE SEQUENCE [LARGE SCALE GENOMIC DNA]</scope>
    <source>
        <strain evidence="13 14">DSM 19938</strain>
    </source>
</reference>
<dbReference type="RefSeq" id="WP_090336153.1">
    <property type="nucleotide sequence ID" value="NZ_FNXY01000004.1"/>
</dbReference>
<feature type="transmembrane region" description="Helical" evidence="11">
    <location>
        <begin position="31"/>
        <end position="50"/>
    </location>
</feature>
<accession>A0A1H6V8Y9</accession>
<feature type="domain" description="RCK N-terminal" evidence="12">
    <location>
        <begin position="414"/>
        <end position="531"/>
    </location>
</feature>
<feature type="transmembrane region" description="Helical" evidence="11">
    <location>
        <begin position="305"/>
        <end position="325"/>
    </location>
</feature>
<feature type="transmembrane region" description="Helical" evidence="11">
    <location>
        <begin position="148"/>
        <end position="170"/>
    </location>
</feature>
<dbReference type="GO" id="GO:0006813">
    <property type="term" value="P:potassium ion transport"/>
    <property type="evidence" value="ECO:0007669"/>
    <property type="project" value="UniProtKB-KW"/>
</dbReference>
<dbReference type="OrthoDB" id="9781411at2"/>
<comment type="subcellular location">
    <subcellularLocation>
        <location evidence="1">Endomembrane system</location>
        <topology evidence="1">Multi-pass membrane protein</topology>
    </subcellularLocation>
</comment>
<feature type="transmembrane region" description="Helical" evidence="11">
    <location>
        <begin position="56"/>
        <end position="75"/>
    </location>
</feature>
<keyword evidence="4" id="KW-0050">Antiport</keyword>
<dbReference type="AlphaFoldDB" id="A0A1H6V8Y9"/>
<feature type="transmembrane region" description="Helical" evidence="11">
    <location>
        <begin position="190"/>
        <end position="214"/>
    </location>
</feature>
<dbReference type="EMBL" id="FNXY01000004">
    <property type="protein sequence ID" value="SEJ00998.1"/>
    <property type="molecule type" value="Genomic_DNA"/>
</dbReference>
<keyword evidence="9" id="KW-0406">Ion transport</keyword>
<evidence type="ECO:0000256" key="9">
    <source>
        <dbReference type="ARBA" id="ARBA00023065"/>
    </source>
</evidence>
<keyword evidence="3" id="KW-0813">Transport</keyword>
<dbReference type="Pfam" id="PF02254">
    <property type="entry name" value="TrkA_N"/>
    <property type="match status" value="1"/>
</dbReference>
<dbReference type="GO" id="GO:0015297">
    <property type="term" value="F:antiporter activity"/>
    <property type="evidence" value="ECO:0007669"/>
    <property type="project" value="UniProtKB-KW"/>
</dbReference>
<dbReference type="Gene3D" id="3.40.50.720">
    <property type="entry name" value="NAD(P)-binding Rossmann-like Domain"/>
    <property type="match status" value="1"/>
</dbReference>
<dbReference type="InterPro" id="IPR004771">
    <property type="entry name" value="K/H_exchanger"/>
</dbReference>
<organism evidence="13 14">
    <name type="scientific">Dyadobacter koreensis</name>
    <dbReference type="NCBI Taxonomy" id="408657"/>
    <lineage>
        <taxon>Bacteria</taxon>
        <taxon>Pseudomonadati</taxon>
        <taxon>Bacteroidota</taxon>
        <taxon>Cytophagia</taxon>
        <taxon>Cytophagales</taxon>
        <taxon>Spirosomataceae</taxon>
        <taxon>Dyadobacter</taxon>
    </lineage>
</organism>
<dbReference type="GO" id="GO:1902600">
    <property type="term" value="P:proton transmembrane transport"/>
    <property type="evidence" value="ECO:0007669"/>
    <property type="project" value="InterPro"/>
</dbReference>
<dbReference type="PANTHER" id="PTHR46157:SF4">
    <property type="entry name" value="K(+) EFFLUX ANTIPORTER 3, CHLOROPLASTIC"/>
    <property type="match status" value="1"/>
</dbReference>
<dbReference type="SUPFAM" id="SSF51735">
    <property type="entry name" value="NAD(P)-binding Rossmann-fold domains"/>
    <property type="match status" value="1"/>
</dbReference>
<dbReference type="Proteomes" id="UP000199532">
    <property type="component" value="Unassembled WGS sequence"/>
</dbReference>
<evidence type="ECO:0000313" key="14">
    <source>
        <dbReference type="Proteomes" id="UP000199532"/>
    </source>
</evidence>
<dbReference type="GO" id="GO:0005886">
    <property type="term" value="C:plasma membrane"/>
    <property type="evidence" value="ECO:0007669"/>
    <property type="project" value="TreeGrafter"/>
</dbReference>
<dbReference type="FunFam" id="3.40.50.720:FF:000036">
    <property type="entry name" value="Glutathione-regulated potassium-efflux system protein KefB"/>
    <property type="match status" value="1"/>
</dbReference>
<keyword evidence="14" id="KW-1185">Reference proteome</keyword>
<dbReference type="InterPro" id="IPR006153">
    <property type="entry name" value="Cation/H_exchanger_TM"/>
</dbReference>
<dbReference type="PROSITE" id="PS51201">
    <property type="entry name" value="RCK_N"/>
    <property type="match status" value="1"/>
</dbReference>
<evidence type="ECO:0000256" key="5">
    <source>
        <dbReference type="ARBA" id="ARBA00022538"/>
    </source>
</evidence>
<feature type="transmembrane region" description="Helical" evidence="11">
    <location>
        <begin position="337"/>
        <end position="364"/>
    </location>
</feature>
<sequence length="621" mass="67895">MKNEILIQIMIYLTAAVIMVPLAKKLKSGPVLGYLAAGILIGPSALKLVDSDIHEVMHHAEFGVVMLLFIIGLELQPRRIWNMRKNILILGGLQLVATATAIAAIAVFFNMEWRQALVLGIIFSMSSTAIVMQYLTEKGLLKMPVGESSFSVLLFQDIAVIPIFAILPWLKTDASSVSPNMASTAFGENLPIAVHGLIFAISVVIVIVIGRYLIRPILGMAARTGLREMFTAASLLLVIAIAVLMKNVGLSPALGALLAGVVLANSEYRHELEIAIDPFKSLLLGLFFMTVGESINLELILTKPLLIAGIVAGLIFCKLTVLLLLGKLTELTAKDNILFSFALSQTGEFAFVLLSFCAGSGILSNEITDISMAAVAISMAITPILLVLFESFINQSVDDQELAKFETSPMEVDENPVIIAGYGHFGNTVGRFLNANNIGTTVLDNNGDHVEMLRRFGLKVHYGDATRHDVLDIAGARNAKIIVIALGDARKRLQLAQLVKKHFPHLYILTRSTNKYDAFELLDIGINQIYRETFDTGLRLGTDVLKILGHQPEEVAKSAALFFQFDEQSVRQMARFKKEKKSNKEYIESVKETIQNLKELMSAGRALPPKNPAELTINALS</sequence>
<evidence type="ECO:0000259" key="12">
    <source>
        <dbReference type="PROSITE" id="PS51201"/>
    </source>
</evidence>
<evidence type="ECO:0000256" key="6">
    <source>
        <dbReference type="ARBA" id="ARBA00022692"/>
    </source>
</evidence>
<keyword evidence="5" id="KW-0633">Potassium transport</keyword>
<comment type="similarity">
    <text evidence="2">Belongs to the monovalent cation:proton antiporter 2 (CPA2) transporter (TC 2.A.37) family.</text>
</comment>
<gene>
    <name evidence="13" type="ORF">SAMN04487995_3013</name>
</gene>
<name>A0A1H6V8Y9_9BACT</name>
<dbReference type="NCBIfam" id="TIGR00932">
    <property type="entry name" value="2a37"/>
    <property type="match status" value="1"/>
</dbReference>
<dbReference type="PANTHER" id="PTHR46157">
    <property type="entry name" value="K(+) EFFLUX ANTIPORTER 3, CHLOROPLASTIC"/>
    <property type="match status" value="1"/>
</dbReference>
<dbReference type="GO" id="GO:0008324">
    <property type="term" value="F:monoatomic cation transmembrane transporter activity"/>
    <property type="evidence" value="ECO:0007669"/>
    <property type="project" value="InterPro"/>
</dbReference>
<keyword evidence="7" id="KW-0630">Potassium</keyword>
<keyword evidence="6 11" id="KW-0812">Transmembrane</keyword>
<feature type="transmembrane region" description="Helical" evidence="11">
    <location>
        <begin position="6"/>
        <end position="24"/>
    </location>
</feature>
<evidence type="ECO:0000256" key="4">
    <source>
        <dbReference type="ARBA" id="ARBA00022449"/>
    </source>
</evidence>
<dbReference type="GO" id="GO:0012505">
    <property type="term" value="C:endomembrane system"/>
    <property type="evidence" value="ECO:0007669"/>
    <property type="project" value="UniProtKB-SubCell"/>
</dbReference>